<dbReference type="GO" id="GO:0045211">
    <property type="term" value="C:postsynaptic membrane"/>
    <property type="evidence" value="ECO:0007669"/>
    <property type="project" value="InterPro"/>
</dbReference>
<comment type="similarity">
    <text evidence="14">Belongs to the ligand-gated ion channel (TC 1.A.9) family.</text>
</comment>
<name>A0A1I8GRJ2_9PLAT</name>
<evidence type="ECO:0000256" key="13">
    <source>
        <dbReference type="ARBA" id="ARBA00034099"/>
    </source>
</evidence>
<dbReference type="InterPro" id="IPR036719">
    <property type="entry name" value="Neuro-gated_channel_TM_sf"/>
</dbReference>
<evidence type="ECO:0000256" key="15">
    <source>
        <dbReference type="SAM" id="SignalP"/>
    </source>
</evidence>
<keyword evidence="18" id="KW-1185">Reference proteome</keyword>
<feature type="transmembrane region" description="Helical" evidence="14">
    <location>
        <begin position="295"/>
        <end position="317"/>
    </location>
</feature>
<evidence type="ECO:0000256" key="4">
    <source>
        <dbReference type="ARBA" id="ARBA00022989"/>
    </source>
</evidence>
<keyword evidence="2" id="KW-1003">Cell membrane</keyword>
<dbReference type="FunFam" id="2.70.170.10:FF:000013">
    <property type="entry name" value="Acetylcholine receptor subunit alpha"/>
    <property type="match status" value="1"/>
</dbReference>
<dbReference type="GO" id="GO:0022848">
    <property type="term" value="F:acetylcholine-gated monoatomic cation-selective channel activity"/>
    <property type="evidence" value="ECO:0007669"/>
    <property type="project" value="InterPro"/>
</dbReference>
<dbReference type="PROSITE" id="PS00236">
    <property type="entry name" value="NEUROTR_ION_CHANNEL"/>
    <property type="match status" value="1"/>
</dbReference>
<evidence type="ECO:0000259" key="17">
    <source>
        <dbReference type="Pfam" id="PF02932"/>
    </source>
</evidence>
<protein>
    <submittedName>
        <fullName evidence="19">Neur_chan_LBD domain-containing protein</fullName>
    </submittedName>
</protein>
<keyword evidence="5" id="KW-0770">Synapse</keyword>
<reference evidence="19" key="1">
    <citation type="submission" date="2016-11" db="UniProtKB">
        <authorList>
            <consortium name="WormBaseParasite"/>
        </authorList>
    </citation>
    <scope>IDENTIFICATION</scope>
</reference>
<dbReference type="Gene3D" id="2.70.170.10">
    <property type="entry name" value="Neurotransmitter-gated ion-channel ligand-binding domain"/>
    <property type="match status" value="1"/>
</dbReference>
<dbReference type="InterPro" id="IPR006029">
    <property type="entry name" value="Neurotrans-gated_channel_TM"/>
</dbReference>
<dbReference type="AlphaFoldDB" id="A0A1I8GRJ2"/>
<evidence type="ECO:0000313" key="19">
    <source>
        <dbReference type="WBParaSite" id="maker-uti_cns_0002878-snap-gene-0.5-mRNA-1"/>
    </source>
</evidence>
<keyword evidence="12 14" id="KW-0407">Ion channel</keyword>
<proteinExistence type="inferred from homology"/>
<dbReference type="InterPro" id="IPR002394">
    <property type="entry name" value="Nicotinic_acetylcholine_rcpt"/>
</dbReference>
<evidence type="ECO:0000256" key="9">
    <source>
        <dbReference type="ARBA" id="ARBA00023170"/>
    </source>
</evidence>
<evidence type="ECO:0000256" key="6">
    <source>
        <dbReference type="ARBA" id="ARBA00023065"/>
    </source>
</evidence>
<dbReference type="InterPro" id="IPR038050">
    <property type="entry name" value="Neuro_actylchol_rec"/>
</dbReference>
<sequence length="554" mass="63253">MPSCSGFSHQQQQQHFTPHTVLHQQPGLCSITLMLLLLLLMSRPSQGVPAAHRLYNKFFGSSANSAMRTVRPTDGNHTQLLTVYLGLQLSQLIDVDEKNQIMTTNVWLRHMWFNGALKWDPRQHDGVDRLYIPPDQIWLPDMVLYNNADGNYVVTLMTKVTVKHDGQITWEPPAIFKSSCQIDVEFFPFDEQLCTMKFGVWTHDGLAVDLQHLKQFEAGYSGLDTFFAKRGIELENYYESVEWDVTDVPVQKNIRIYPIRRKTLFYTVNLIVPCVAISFLTTFVFYLPSDSGEKITLSVSILLALTVFFLLLAEIIPPTSLVVPLIGKYLLFTMVLVTLSIVVTVIVLNVHFCDPLTNQMSPWVRRLFLGLLPRILCMQKPSEKMYPKEQYRNVALVEASYRQKFEAFHRRNADCRRRNAATSAVICNRSALLSDETSQPLTGPGPSNSSTIRYTNTQFMKFELVHALEGVEYITEHIKFEDFKMTLQQEWHYVAMVMDRIFLIIFSVAVLLGTLGIIFQAPNLFHKHPAVPLRPPQDIATTAGLNDTVEDLQS</sequence>
<feature type="domain" description="Neurotransmitter-gated ion-channel transmembrane" evidence="17">
    <location>
        <begin position="270"/>
        <end position="517"/>
    </location>
</feature>
<dbReference type="PRINTS" id="PR00252">
    <property type="entry name" value="NRIONCHANNEL"/>
</dbReference>
<feature type="transmembrane region" description="Helical" evidence="14">
    <location>
        <begin position="264"/>
        <end position="289"/>
    </location>
</feature>
<keyword evidence="1 14" id="KW-0813">Transport</keyword>
<dbReference type="GO" id="GO:0004888">
    <property type="term" value="F:transmembrane signaling receptor activity"/>
    <property type="evidence" value="ECO:0007669"/>
    <property type="project" value="InterPro"/>
</dbReference>
<dbReference type="SUPFAM" id="SSF90112">
    <property type="entry name" value="Neurotransmitter-gated ion-channel transmembrane pore"/>
    <property type="match status" value="1"/>
</dbReference>
<feature type="signal peptide" evidence="15">
    <location>
        <begin position="1"/>
        <end position="47"/>
    </location>
</feature>
<dbReference type="Pfam" id="PF02932">
    <property type="entry name" value="Neur_chan_memb"/>
    <property type="match status" value="1"/>
</dbReference>
<dbReference type="InterPro" id="IPR006201">
    <property type="entry name" value="Neur_channel"/>
</dbReference>
<evidence type="ECO:0000256" key="5">
    <source>
        <dbReference type="ARBA" id="ARBA00023018"/>
    </source>
</evidence>
<keyword evidence="11" id="KW-1071">Ligand-gated ion channel</keyword>
<keyword evidence="15" id="KW-0732">Signal</keyword>
<dbReference type="Proteomes" id="UP000095280">
    <property type="component" value="Unplaced"/>
</dbReference>
<dbReference type="CDD" id="cd19064">
    <property type="entry name" value="LGIC_TM_nAChR"/>
    <property type="match status" value="1"/>
</dbReference>
<evidence type="ECO:0000256" key="10">
    <source>
        <dbReference type="ARBA" id="ARBA00023180"/>
    </source>
</evidence>
<evidence type="ECO:0000256" key="11">
    <source>
        <dbReference type="ARBA" id="ARBA00023286"/>
    </source>
</evidence>
<accession>A0A1I8GRJ2</accession>
<evidence type="ECO:0000256" key="3">
    <source>
        <dbReference type="ARBA" id="ARBA00022692"/>
    </source>
</evidence>
<keyword evidence="4 14" id="KW-1133">Transmembrane helix</keyword>
<feature type="transmembrane region" description="Helical" evidence="14">
    <location>
        <begin position="501"/>
        <end position="521"/>
    </location>
</feature>
<feature type="chain" id="PRO_5009319598" evidence="15">
    <location>
        <begin position="48"/>
        <end position="554"/>
    </location>
</feature>
<evidence type="ECO:0000256" key="7">
    <source>
        <dbReference type="ARBA" id="ARBA00023136"/>
    </source>
</evidence>
<dbReference type="NCBIfam" id="TIGR00860">
    <property type="entry name" value="LIC"/>
    <property type="match status" value="1"/>
</dbReference>
<keyword evidence="6 14" id="KW-0406">Ion transport</keyword>
<evidence type="ECO:0000259" key="16">
    <source>
        <dbReference type="Pfam" id="PF02931"/>
    </source>
</evidence>
<dbReference type="PRINTS" id="PR00254">
    <property type="entry name" value="NICOTINICR"/>
</dbReference>
<dbReference type="FunFam" id="1.20.58.390:FF:000001">
    <property type="entry name" value="Neuronal nicotinic acetylcholine receptor subunit 3"/>
    <property type="match status" value="1"/>
</dbReference>
<evidence type="ECO:0000256" key="14">
    <source>
        <dbReference type="RuleBase" id="RU000687"/>
    </source>
</evidence>
<dbReference type="InterPro" id="IPR006202">
    <property type="entry name" value="Neur_chan_lig-bd"/>
</dbReference>
<dbReference type="PANTHER" id="PTHR18945">
    <property type="entry name" value="NEUROTRANSMITTER GATED ION CHANNEL"/>
    <property type="match status" value="1"/>
</dbReference>
<keyword evidence="9" id="KW-0675">Receptor</keyword>
<evidence type="ECO:0000256" key="12">
    <source>
        <dbReference type="ARBA" id="ARBA00023303"/>
    </source>
</evidence>
<dbReference type="InterPro" id="IPR036734">
    <property type="entry name" value="Neur_chan_lig-bd_sf"/>
</dbReference>
<dbReference type="InterPro" id="IPR018000">
    <property type="entry name" value="Neurotransmitter_ion_chnl_CS"/>
</dbReference>
<evidence type="ECO:0000313" key="18">
    <source>
        <dbReference type="Proteomes" id="UP000095280"/>
    </source>
</evidence>
<keyword evidence="3 14" id="KW-0812">Transmembrane</keyword>
<comment type="subcellular location">
    <subcellularLocation>
        <location evidence="13">Synaptic cell membrane</location>
        <topology evidence="13">Multi-pass membrane protein</topology>
    </subcellularLocation>
</comment>
<organism evidence="18 19">
    <name type="scientific">Macrostomum lignano</name>
    <dbReference type="NCBI Taxonomy" id="282301"/>
    <lineage>
        <taxon>Eukaryota</taxon>
        <taxon>Metazoa</taxon>
        <taxon>Spiralia</taxon>
        <taxon>Lophotrochozoa</taxon>
        <taxon>Platyhelminthes</taxon>
        <taxon>Rhabditophora</taxon>
        <taxon>Macrostomorpha</taxon>
        <taxon>Macrostomida</taxon>
        <taxon>Macrostomidae</taxon>
        <taxon>Macrostomum</taxon>
    </lineage>
</organism>
<evidence type="ECO:0000256" key="2">
    <source>
        <dbReference type="ARBA" id="ARBA00022475"/>
    </source>
</evidence>
<keyword evidence="8" id="KW-1015">Disulfide bond</keyword>
<keyword evidence="7 14" id="KW-0472">Membrane</keyword>
<evidence type="ECO:0000256" key="1">
    <source>
        <dbReference type="ARBA" id="ARBA00022448"/>
    </source>
</evidence>
<feature type="domain" description="Neurotransmitter-gated ion-channel ligand-binding" evidence="16">
    <location>
        <begin position="68"/>
        <end position="263"/>
    </location>
</feature>
<dbReference type="Pfam" id="PF02931">
    <property type="entry name" value="Neur_chan_LBD"/>
    <property type="match status" value="1"/>
</dbReference>
<dbReference type="WBParaSite" id="maker-uti_cns_0002878-snap-gene-0.5-mRNA-1">
    <property type="protein sequence ID" value="maker-uti_cns_0002878-snap-gene-0.5-mRNA-1"/>
    <property type="gene ID" value="maker-uti_cns_0002878-snap-gene-0.5"/>
</dbReference>
<keyword evidence="10" id="KW-0325">Glycoprotein</keyword>
<feature type="transmembrane region" description="Helical" evidence="14">
    <location>
        <begin position="329"/>
        <end position="348"/>
    </location>
</feature>
<dbReference type="Gene3D" id="1.20.58.390">
    <property type="entry name" value="Neurotransmitter-gated ion-channel transmembrane domain"/>
    <property type="match status" value="2"/>
</dbReference>
<evidence type="ECO:0000256" key="8">
    <source>
        <dbReference type="ARBA" id="ARBA00023157"/>
    </source>
</evidence>
<dbReference type="SUPFAM" id="SSF63712">
    <property type="entry name" value="Nicotinic receptor ligand binding domain-like"/>
    <property type="match status" value="1"/>
</dbReference>